<keyword evidence="2" id="KW-1185">Reference proteome</keyword>
<dbReference type="Pfam" id="PF10835">
    <property type="entry name" value="DUF2573"/>
    <property type="match status" value="1"/>
</dbReference>
<organism evidence="1 2">
    <name type="scientific">Litchfieldia luteola</name>
    <dbReference type="NCBI Taxonomy" id="682179"/>
    <lineage>
        <taxon>Bacteria</taxon>
        <taxon>Bacillati</taxon>
        <taxon>Bacillota</taxon>
        <taxon>Bacilli</taxon>
        <taxon>Bacillales</taxon>
        <taxon>Bacillaceae</taxon>
        <taxon>Litchfieldia</taxon>
    </lineage>
</organism>
<evidence type="ECO:0000313" key="1">
    <source>
        <dbReference type="EMBL" id="MBE4906890.1"/>
    </source>
</evidence>
<dbReference type="RefSeq" id="WP_193534384.1">
    <property type="nucleotide sequence ID" value="NZ_JADCLJ010000007.1"/>
</dbReference>
<dbReference type="Proteomes" id="UP001516662">
    <property type="component" value="Unassembled WGS sequence"/>
</dbReference>
<name>A0ABR9QEH6_9BACI</name>
<comment type="caution">
    <text evidence="1">The sequence shown here is derived from an EMBL/GenBank/DDBJ whole genome shotgun (WGS) entry which is preliminary data.</text>
</comment>
<dbReference type="EMBL" id="JADCLJ010000007">
    <property type="protein sequence ID" value="MBE4906890.1"/>
    <property type="molecule type" value="Genomic_DNA"/>
</dbReference>
<proteinExistence type="predicted"/>
<accession>A0ABR9QEH6</accession>
<dbReference type="InterPro" id="IPR020393">
    <property type="entry name" value="Uncharacterised_YusU"/>
</dbReference>
<sequence>MDQKFVEQFEGLLEKYTELMVGENTPELKQKVQMWALYTHIAKSMPALAKHWNETYPDAKEQMKDLIGDIKKLNEEHRANIQNK</sequence>
<evidence type="ECO:0000313" key="2">
    <source>
        <dbReference type="Proteomes" id="UP001516662"/>
    </source>
</evidence>
<gene>
    <name evidence="1" type="ORF">IMZ08_02305</name>
</gene>
<protein>
    <submittedName>
        <fullName evidence="1">YusU family protein</fullName>
    </submittedName>
</protein>
<reference evidence="1 2" key="1">
    <citation type="submission" date="2020-10" db="EMBL/GenBank/DDBJ databases">
        <title>Bacillus sp. HD4P25, an endophyte from a halophyte.</title>
        <authorList>
            <person name="Sun J.-Q."/>
        </authorList>
    </citation>
    <scope>NUCLEOTIDE SEQUENCE [LARGE SCALE GENOMIC DNA]</scope>
    <source>
        <strain evidence="1 2">YIM 93174</strain>
    </source>
</reference>